<dbReference type="InParanoid" id="A0A6P7WW05"/>
<dbReference type="InterPro" id="IPR050516">
    <property type="entry name" value="Olfactory_GPCR"/>
</dbReference>
<evidence type="ECO:0000256" key="6">
    <source>
        <dbReference type="ARBA" id="ARBA00022989"/>
    </source>
</evidence>
<keyword evidence="5 12" id="KW-0552">Olfaction</keyword>
<evidence type="ECO:0000256" key="11">
    <source>
        <dbReference type="RuleBase" id="RU000688"/>
    </source>
</evidence>
<dbReference type="PANTHER" id="PTHR26452">
    <property type="entry name" value="OLFACTORY RECEPTOR"/>
    <property type="match status" value="1"/>
</dbReference>
<dbReference type="RefSeq" id="XP_030042440.1">
    <property type="nucleotide sequence ID" value="XM_030186580.1"/>
</dbReference>
<gene>
    <name evidence="15" type="primary">LOC115457156</name>
</gene>
<feature type="transmembrane region" description="Helical" evidence="12">
    <location>
        <begin position="197"/>
        <end position="221"/>
    </location>
</feature>
<dbReference type="FunFam" id="1.20.1070.10:FF:000001">
    <property type="entry name" value="Olfactory receptor"/>
    <property type="match status" value="1"/>
</dbReference>
<evidence type="ECO:0000256" key="10">
    <source>
        <dbReference type="ARBA" id="ARBA00023224"/>
    </source>
</evidence>
<keyword evidence="10 11" id="KW-0807">Transducer</keyword>
<dbReference type="InterPro" id="IPR000276">
    <property type="entry name" value="GPCR_Rhodpsn"/>
</dbReference>
<dbReference type="GO" id="GO:0004984">
    <property type="term" value="F:olfactory receptor activity"/>
    <property type="evidence" value="ECO:0007669"/>
    <property type="project" value="InterPro"/>
</dbReference>
<feature type="domain" description="G-protein coupled receptors family 1 profile" evidence="13">
    <location>
        <begin position="41"/>
        <end position="290"/>
    </location>
</feature>
<dbReference type="AlphaFoldDB" id="A0A6P7WW05"/>
<feature type="transmembrane region" description="Helical" evidence="12">
    <location>
        <begin position="242"/>
        <end position="261"/>
    </location>
</feature>
<evidence type="ECO:0000256" key="7">
    <source>
        <dbReference type="ARBA" id="ARBA00023040"/>
    </source>
</evidence>
<protein>
    <recommendedName>
        <fullName evidence="12">Olfactory receptor</fullName>
    </recommendedName>
</protein>
<accession>A0A6P7WW05</accession>
<dbReference type="GeneID" id="115457156"/>
<keyword evidence="2 12" id="KW-1003">Cell membrane</keyword>
<keyword evidence="4 11" id="KW-0812">Transmembrane</keyword>
<evidence type="ECO:0000256" key="2">
    <source>
        <dbReference type="ARBA" id="ARBA00022475"/>
    </source>
</evidence>
<dbReference type="InterPro" id="IPR017452">
    <property type="entry name" value="GPCR_Rhodpsn_7TM"/>
</dbReference>
<organism evidence="14 15">
    <name type="scientific">Microcaecilia unicolor</name>
    <dbReference type="NCBI Taxonomy" id="1415580"/>
    <lineage>
        <taxon>Eukaryota</taxon>
        <taxon>Metazoa</taxon>
        <taxon>Chordata</taxon>
        <taxon>Craniata</taxon>
        <taxon>Vertebrata</taxon>
        <taxon>Euteleostomi</taxon>
        <taxon>Amphibia</taxon>
        <taxon>Gymnophiona</taxon>
        <taxon>Siphonopidae</taxon>
        <taxon>Microcaecilia</taxon>
    </lineage>
</organism>
<dbReference type="Gene3D" id="1.20.1070.10">
    <property type="entry name" value="Rhodopsin 7-helix transmembrane proteins"/>
    <property type="match status" value="1"/>
</dbReference>
<reference evidence="15" key="1">
    <citation type="submission" date="2025-08" db="UniProtKB">
        <authorList>
            <consortium name="RefSeq"/>
        </authorList>
    </citation>
    <scope>IDENTIFICATION</scope>
</reference>
<keyword evidence="3 12" id="KW-0716">Sensory transduction</keyword>
<evidence type="ECO:0000256" key="12">
    <source>
        <dbReference type="RuleBase" id="RU363047"/>
    </source>
</evidence>
<evidence type="ECO:0000256" key="9">
    <source>
        <dbReference type="ARBA" id="ARBA00023170"/>
    </source>
</evidence>
<dbReference type="PROSITE" id="PS50262">
    <property type="entry name" value="G_PROTEIN_RECEP_F1_2"/>
    <property type="match status" value="1"/>
</dbReference>
<evidence type="ECO:0000313" key="15">
    <source>
        <dbReference type="RefSeq" id="XP_030042440.1"/>
    </source>
</evidence>
<evidence type="ECO:0000259" key="13">
    <source>
        <dbReference type="PROSITE" id="PS50262"/>
    </source>
</evidence>
<keyword evidence="9 11" id="KW-0675">Receptor</keyword>
<dbReference type="Pfam" id="PF13853">
    <property type="entry name" value="7tm_4"/>
    <property type="match status" value="1"/>
</dbReference>
<evidence type="ECO:0000256" key="4">
    <source>
        <dbReference type="ARBA" id="ARBA00022692"/>
    </source>
</evidence>
<dbReference type="GO" id="GO:0005886">
    <property type="term" value="C:plasma membrane"/>
    <property type="evidence" value="ECO:0007669"/>
    <property type="project" value="UniProtKB-SubCell"/>
</dbReference>
<dbReference type="Proteomes" id="UP000515156">
    <property type="component" value="Chromosome 14"/>
</dbReference>
<dbReference type="PRINTS" id="PR00245">
    <property type="entry name" value="OLFACTORYR"/>
</dbReference>
<dbReference type="GO" id="GO:0004930">
    <property type="term" value="F:G protein-coupled receptor activity"/>
    <property type="evidence" value="ECO:0007669"/>
    <property type="project" value="UniProtKB-KW"/>
</dbReference>
<dbReference type="CDD" id="cd13954">
    <property type="entry name" value="7tmA_OR"/>
    <property type="match status" value="1"/>
</dbReference>
<feature type="transmembrane region" description="Helical" evidence="12">
    <location>
        <begin position="25"/>
        <end position="48"/>
    </location>
</feature>
<evidence type="ECO:0000256" key="5">
    <source>
        <dbReference type="ARBA" id="ARBA00022725"/>
    </source>
</evidence>
<proteinExistence type="inferred from homology"/>
<keyword evidence="8 12" id="KW-0472">Membrane</keyword>
<dbReference type="PROSITE" id="PS00237">
    <property type="entry name" value="G_PROTEIN_RECEP_F1_1"/>
    <property type="match status" value="1"/>
</dbReference>
<evidence type="ECO:0000256" key="1">
    <source>
        <dbReference type="ARBA" id="ARBA00004651"/>
    </source>
</evidence>
<dbReference type="SUPFAM" id="SSF81321">
    <property type="entry name" value="Family A G protein-coupled receptor-like"/>
    <property type="match status" value="1"/>
</dbReference>
<evidence type="ECO:0000313" key="14">
    <source>
        <dbReference type="Proteomes" id="UP000515156"/>
    </source>
</evidence>
<keyword evidence="6 12" id="KW-1133">Transmembrane helix</keyword>
<comment type="subcellular location">
    <subcellularLocation>
        <location evidence="1 12">Cell membrane</location>
        <topology evidence="1 12">Multi-pass membrane protein</topology>
    </subcellularLocation>
</comment>
<sequence length="311" mass="35303">MKMGNQTVVTEFILLGLSQDANTKVLLFLVVLFLYFVSLLGNIIIIFVAWVDHHLHNPMYFFLGNLSFLDICYSSVTVPKMLSSLLTETSTISYVGCLTQLYFYLSFCGTECLLLSTMGFDRYVAVCNPLRYTIIMENRVCLQMTVCIWVTGFLTSIIHVIFAAQLSFCASHVIRHFFCDIPPILKLACGDTFLNEILVLTVGGSIGLGSFLLTLVSYAHIISTILMIRSVDRRKKTFSTCASHLTVVTLFFGSLSFMYMRPTSNYSMEQDKMVSVFYAVMTPALNPIIYTLRNNEVKRALKISWRRVWTK</sequence>
<keyword evidence="14" id="KW-1185">Reference proteome</keyword>
<dbReference type="InterPro" id="IPR000725">
    <property type="entry name" value="Olfact_rcpt"/>
</dbReference>
<name>A0A6P7WW05_9AMPH</name>
<feature type="transmembrane region" description="Helical" evidence="12">
    <location>
        <begin position="140"/>
        <end position="162"/>
    </location>
</feature>
<dbReference type="KEGG" id="muo:115457156"/>
<feature type="transmembrane region" description="Helical" evidence="12">
    <location>
        <begin position="101"/>
        <end position="120"/>
    </location>
</feature>
<feature type="transmembrane region" description="Helical" evidence="12">
    <location>
        <begin position="273"/>
        <end position="292"/>
    </location>
</feature>
<keyword evidence="7 11" id="KW-0297">G-protein coupled receptor</keyword>
<dbReference type="PRINTS" id="PR00237">
    <property type="entry name" value="GPCRRHODOPSN"/>
</dbReference>
<evidence type="ECO:0000256" key="3">
    <source>
        <dbReference type="ARBA" id="ARBA00022606"/>
    </source>
</evidence>
<comment type="similarity">
    <text evidence="11">Belongs to the G-protein coupled receptor 1 family.</text>
</comment>
<evidence type="ECO:0000256" key="8">
    <source>
        <dbReference type="ARBA" id="ARBA00023136"/>
    </source>
</evidence>
<dbReference type="OrthoDB" id="9975554at2759"/>